<dbReference type="OrthoDB" id="5334244at2759"/>
<dbReference type="STRING" id="1231657.A0A1Y1YGW9"/>
<protein>
    <submittedName>
        <fullName evidence="2">Uncharacterized protein</fullName>
    </submittedName>
</protein>
<dbReference type="Proteomes" id="UP000193144">
    <property type="component" value="Unassembled WGS sequence"/>
</dbReference>
<feature type="region of interest" description="Disordered" evidence="1">
    <location>
        <begin position="1"/>
        <end position="174"/>
    </location>
</feature>
<accession>A0A1Y1YGW9</accession>
<evidence type="ECO:0000313" key="2">
    <source>
        <dbReference type="EMBL" id="ORX97237.1"/>
    </source>
</evidence>
<feature type="compositionally biased region" description="Basic and acidic residues" evidence="1">
    <location>
        <begin position="133"/>
        <end position="159"/>
    </location>
</feature>
<evidence type="ECO:0000256" key="1">
    <source>
        <dbReference type="SAM" id="MobiDB-lite"/>
    </source>
</evidence>
<keyword evidence="3" id="KW-1185">Reference proteome</keyword>
<name>A0A1Y1YGW9_9PLEO</name>
<organism evidence="2 3">
    <name type="scientific">Clohesyomyces aquaticus</name>
    <dbReference type="NCBI Taxonomy" id="1231657"/>
    <lineage>
        <taxon>Eukaryota</taxon>
        <taxon>Fungi</taxon>
        <taxon>Dikarya</taxon>
        <taxon>Ascomycota</taxon>
        <taxon>Pezizomycotina</taxon>
        <taxon>Dothideomycetes</taxon>
        <taxon>Pleosporomycetidae</taxon>
        <taxon>Pleosporales</taxon>
        <taxon>Lindgomycetaceae</taxon>
        <taxon>Clohesyomyces</taxon>
    </lineage>
</organism>
<dbReference type="AlphaFoldDB" id="A0A1Y1YGW9"/>
<feature type="compositionally biased region" description="Polar residues" evidence="1">
    <location>
        <begin position="48"/>
        <end position="57"/>
    </location>
</feature>
<dbReference type="EMBL" id="MCFA01000238">
    <property type="protein sequence ID" value="ORX97237.1"/>
    <property type="molecule type" value="Genomic_DNA"/>
</dbReference>
<gene>
    <name evidence="2" type="ORF">BCR34DRAFT_524424</name>
</gene>
<feature type="compositionally biased region" description="Polar residues" evidence="1">
    <location>
        <begin position="1"/>
        <end position="10"/>
    </location>
</feature>
<reference evidence="2 3" key="1">
    <citation type="submission" date="2016-07" db="EMBL/GenBank/DDBJ databases">
        <title>Pervasive Adenine N6-methylation of Active Genes in Fungi.</title>
        <authorList>
            <consortium name="DOE Joint Genome Institute"/>
            <person name="Mondo S.J."/>
            <person name="Dannebaum R.O."/>
            <person name="Kuo R.C."/>
            <person name="Labutti K."/>
            <person name="Haridas S."/>
            <person name="Kuo A."/>
            <person name="Salamov A."/>
            <person name="Ahrendt S.R."/>
            <person name="Lipzen A."/>
            <person name="Sullivan W."/>
            <person name="Andreopoulos W.B."/>
            <person name="Clum A."/>
            <person name="Lindquist E."/>
            <person name="Daum C."/>
            <person name="Ramamoorthy G.K."/>
            <person name="Gryganskyi A."/>
            <person name="Culley D."/>
            <person name="Magnuson J.K."/>
            <person name="James T.Y."/>
            <person name="O'Malley M.A."/>
            <person name="Stajich J.E."/>
            <person name="Spatafora J.W."/>
            <person name="Visel A."/>
            <person name="Grigoriev I.V."/>
        </authorList>
    </citation>
    <scope>NUCLEOTIDE SEQUENCE [LARGE SCALE GENOMIC DNA]</scope>
    <source>
        <strain evidence="2 3">CBS 115471</strain>
    </source>
</reference>
<feature type="compositionally biased region" description="Low complexity" evidence="1">
    <location>
        <begin position="77"/>
        <end position="103"/>
    </location>
</feature>
<sequence>MSFLRSSTMLRSAAFRPVLSTAPRARIQMRFASSDYGSGSGDPKGETPQEQGKSNATEDLEHPGPKAPNVGQDQPASGEQSSYSQSSSDNSKSGGGENSNSSAEKSKSSGDGKSVKGSKPKILNESPPAEPSEDVKQHNREMDNRADKAHEKIPNEGGDKVAPSYWKGTGGVDK</sequence>
<evidence type="ECO:0000313" key="3">
    <source>
        <dbReference type="Proteomes" id="UP000193144"/>
    </source>
</evidence>
<comment type="caution">
    <text evidence="2">The sequence shown here is derived from an EMBL/GenBank/DDBJ whole genome shotgun (WGS) entry which is preliminary data.</text>
</comment>
<feature type="compositionally biased region" description="Basic and acidic residues" evidence="1">
    <location>
        <begin position="104"/>
        <end position="114"/>
    </location>
</feature>
<proteinExistence type="predicted"/>